<reference evidence="1" key="2">
    <citation type="submission" date="2022-06" db="UniProtKB">
        <authorList>
            <consortium name="EnsemblMetazoa"/>
        </authorList>
    </citation>
    <scope>IDENTIFICATION</scope>
</reference>
<evidence type="ECO:0000313" key="2">
    <source>
        <dbReference type="Proteomes" id="UP000024404"/>
    </source>
</evidence>
<organism evidence="1 2">
    <name type="scientific">Onchocerca volvulus</name>
    <dbReference type="NCBI Taxonomy" id="6282"/>
    <lineage>
        <taxon>Eukaryota</taxon>
        <taxon>Metazoa</taxon>
        <taxon>Ecdysozoa</taxon>
        <taxon>Nematoda</taxon>
        <taxon>Chromadorea</taxon>
        <taxon>Rhabditida</taxon>
        <taxon>Spirurina</taxon>
        <taxon>Spiruromorpha</taxon>
        <taxon>Filarioidea</taxon>
        <taxon>Onchocercidae</taxon>
        <taxon>Onchocerca</taxon>
    </lineage>
</organism>
<dbReference type="AlphaFoldDB" id="A0A8R1Y0V3"/>
<dbReference type="EnsemblMetazoa" id="OVOC5920.1">
    <property type="protein sequence ID" value="OVOC5920.1"/>
    <property type="gene ID" value="WBGene00242729"/>
</dbReference>
<dbReference type="Proteomes" id="UP000024404">
    <property type="component" value="Unassembled WGS sequence"/>
</dbReference>
<name>A0A8R1Y0V3_ONCVO</name>
<protein>
    <submittedName>
        <fullName evidence="1">Uncharacterized protein</fullName>
    </submittedName>
</protein>
<evidence type="ECO:0000313" key="1">
    <source>
        <dbReference type="EnsemblMetazoa" id="OVOC5920.1"/>
    </source>
</evidence>
<keyword evidence="2" id="KW-1185">Reference proteome</keyword>
<dbReference type="EMBL" id="CMVM020000162">
    <property type="status" value="NOT_ANNOTATED_CDS"/>
    <property type="molecule type" value="Genomic_DNA"/>
</dbReference>
<proteinExistence type="predicted"/>
<reference evidence="2" key="1">
    <citation type="submission" date="2013-10" db="EMBL/GenBank/DDBJ databases">
        <title>Genome sequencing of Onchocerca volvulus.</title>
        <authorList>
            <person name="Cotton J."/>
            <person name="Tsai J."/>
            <person name="Stanley E."/>
            <person name="Tracey A."/>
            <person name="Holroyd N."/>
            <person name="Lustigman S."/>
            <person name="Berriman M."/>
        </authorList>
    </citation>
    <scope>NUCLEOTIDE SEQUENCE</scope>
</reference>
<accession>A0A8R1Y0V3</accession>
<sequence>MQEYFKRSVYLTYLPFIHCKVSSATRDIIAEDISEEPPGTGKVPPHTTWESRPNSLTFGGTGYWQELKAAFSSLTDGSQSYEIDIPLSATRAARVTTIDKTII</sequence>